<accession>A0A6A5TW97</accession>
<evidence type="ECO:0000313" key="2">
    <source>
        <dbReference type="Proteomes" id="UP000800035"/>
    </source>
</evidence>
<reference evidence="1" key="1">
    <citation type="journal article" date="2020" name="Stud. Mycol.">
        <title>101 Dothideomycetes genomes: a test case for predicting lifestyles and emergence of pathogens.</title>
        <authorList>
            <person name="Haridas S."/>
            <person name="Albert R."/>
            <person name="Binder M."/>
            <person name="Bloem J."/>
            <person name="Labutti K."/>
            <person name="Salamov A."/>
            <person name="Andreopoulos B."/>
            <person name="Baker S."/>
            <person name="Barry K."/>
            <person name="Bills G."/>
            <person name="Bluhm B."/>
            <person name="Cannon C."/>
            <person name="Castanera R."/>
            <person name="Culley D."/>
            <person name="Daum C."/>
            <person name="Ezra D."/>
            <person name="Gonzalez J."/>
            <person name="Henrissat B."/>
            <person name="Kuo A."/>
            <person name="Liang C."/>
            <person name="Lipzen A."/>
            <person name="Lutzoni F."/>
            <person name="Magnuson J."/>
            <person name="Mondo S."/>
            <person name="Nolan M."/>
            <person name="Ohm R."/>
            <person name="Pangilinan J."/>
            <person name="Park H.-J."/>
            <person name="Ramirez L."/>
            <person name="Alfaro M."/>
            <person name="Sun H."/>
            <person name="Tritt A."/>
            <person name="Yoshinaga Y."/>
            <person name="Zwiers L.-H."/>
            <person name="Turgeon B."/>
            <person name="Goodwin S."/>
            <person name="Spatafora J."/>
            <person name="Crous P."/>
            <person name="Grigoriev I."/>
        </authorList>
    </citation>
    <scope>NUCLEOTIDE SEQUENCE</scope>
    <source>
        <strain evidence="1">CBS 675.92</strain>
    </source>
</reference>
<dbReference type="AlphaFoldDB" id="A0A6A5TW97"/>
<evidence type="ECO:0000313" key="1">
    <source>
        <dbReference type="EMBL" id="KAF1956009.1"/>
    </source>
</evidence>
<protein>
    <submittedName>
        <fullName evidence="1">Uncharacterized protein</fullName>
    </submittedName>
</protein>
<sequence length="135" mass="15420">MGRGGYDISTDRLGVVLGHGQDTESVKIEEVKKMMWESIATSRRNKKRLSEEQKNFESKFGKVLIMEPQAENTEAFPKPPSDGTCKGQIRRDREGYSTWCIKTKSRATETPFRSVPGFKTTRFMKCIIILPSPRM</sequence>
<keyword evidence="2" id="KW-1185">Reference proteome</keyword>
<proteinExistence type="predicted"/>
<dbReference type="Proteomes" id="UP000800035">
    <property type="component" value="Unassembled WGS sequence"/>
</dbReference>
<gene>
    <name evidence="1" type="ORF">CC80DRAFT_563938</name>
</gene>
<dbReference type="EMBL" id="ML976993">
    <property type="protein sequence ID" value="KAF1956009.1"/>
    <property type="molecule type" value="Genomic_DNA"/>
</dbReference>
<organism evidence="1 2">
    <name type="scientific">Byssothecium circinans</name>
    <dbReference type="NCBI Taxonomy" id="147558"/>
    <lineage>
        <taxon>Eukaryota</taxon>
        <taxon>Fungi</taxon>
        <taxon>Dikarya</taxon>
        <taxon>Ascomycota</taxon>
        <taxon>Pezizomycotina</taxon>
        <taxon>Dothideomycetes</taxon>
        <taxon>Pleosporomycetidae</taxon>
        <taxon>Pleosporales</taxon>
        <taxon>Massarineae</taxon>
        <taxon>Massarinaceae</taxon>
        <taxon>Byssothecium</taxon>
    </lineage>
</organism>
<name>A0A6A5TW97_9PLEO</name>